<feature type="coiled-coil region" evidence="1">
    <location>
        <begin position="110"/>
        <end position="212"/>
    </location>
</feature>
<organism evidence="3 4">
    <name type="scientific">Lymnaea stagnalis</name>
    <name type="common">Great pond snail</name>
    <name type="synonym">Helix stagnalis</name>
    <dbReference type="NCBI Taxonomy" id="6523"/>
    <lineage>
        <taxon>Eukaryota</taxon>
        <taxon>Metazoa</taxon>
        <taxon>Spiralia</taxon>
        <taxon>Lophotrochozoa</taxon>
        <taxon>Mollusca</taxon>
        <taxon>Gastropoda</taxon>
        <taxon>Heterobranchia</taxon>
        <taxon>Euthyneura</taxon>
        <taxon>Panpulmonata</taxon>
        <taxon>Hygrophila</taxon>
        <taxon>Lymnaeoidea</taxon>
        <taxon>Lymnaeidae</taxon>
        <taxon>Lymnaea</taxon>
    </lineage>
</organism>
<dbReference type="EMBL" id="CAXITT010000005">
    <property type="protein sequence ID" value="CAL1526422.1"/>
    <property type="molecule type" value="Genomic_DNA"/>
</dbReference>
<reference evidence="3 4" key="1">
    <citation type="submission" date="2024-04" db="EMBL/GenBank/DDBJ databases">
        <authorList>
            <consortium name="Genoscope - CEA"/>
            <person name="William W."/>
        </authorList>
    </citation>
    <scope>NUCLEOTIDE SEQUENCE [LARGE SCALE GENOMIC DNA]</scope>
</reference>
<comment type="caution">
    <text evidence="3">The sequence shown here is derived from an EMBL/GenBank/DDBJ whole genome shotgun (WGS) entry which is preliminary data.</text>
</comment>
<accession>A0AAV2GYC1</accession>
<evidence type="ECO:0000313" key="4">
    <source>
        <dbReference type="Proteomes" id="UP001497497"/>
    </source>
</evidence>
<sequence>MGSGSSNQILDSSTGDKKSRKKSESETRLTSQSTRVLPNIAKNGLIIESKSDCDSDIENNASLMHIEKDTTLGNPRELMKIEANLTSPYSSYQQVDVSISQLICELQNKIKQRDQEVAKVESEKLDLQDQLQTLEERLKDHESVKLPFIDETPLLKDEKILAKDQHISKLESDLQRTVEESNKIQLRLKKKIRMLRNQVRELRQEASIKNMEMKLEMNNKYDQGKESSDILDHNCRSDSTLNSASHDNSHSKVIVELSNQLTEQSEQIAFLESKLAEKDLIIKKLENSVRKKPSNSDDNSTEAKITTTVLSKAVKTHSTNIYSQNVEEYKPLSNTNKHSNYEPRPVYERQSTALSDSDSDWGLDNVIGKDLCFLSENRVQSALTVSHNGKEELQPKPASAGSLSDHNKKHRKQTALQRRVNDKLKPPHTAFTGSTEEHKSESQFDADMQHFKDSSHLPELSKVK</sequence>
<dbReference type="InterPro" id="IPR038817">
    <property type="entry name" value="CCDC192"/>
</dbReference>
<feature type="compositionally biased region" description="Basic and acidic residues" evidence="2">
    <location>
        <begin position="223"/>
        <end position="236"/>
    </location>
</feature>
<feature type="compositionally biased region" description="Basic and acidic residues" evidence="2">
    <location>
        <begin position="435"/>
        <end position="464"/>
    </location>
</feature>
<evidence type="ECO:0008006" key="5">
    <source>
        <dbReference type="Google" id="ProtNLM"/>
    </source>
</evidence>
<dbReference type="PANTHER" id="PTHR38580:SF1">
    <property type="entry name" value="COILED-COIL DOMAIN-CONTAINING PROTEIN 192"/>
    <property type="match status" value="1"/>
</dbReference>
<feature type="compositionally biased region" description="Polar residues" evidence="2">
    <location>
        <begin position="1"/>
        <end position="13"/>
    </location>
</feature>
<dbReference type="PANTHER" id="PTHR38580">
    <property type="entry name" value="COILED-COIL DOMAIN-CONTAINING PROTEIN 192"/>
    <property type="match status" value="1"/>
</dbReference>
<evidence type="ECO:0000256" key="2">
    <source>
        <dbReference type="SAM" id="MobiDB-lite"/>
    </source>
</evidence>
<evidence type="ECO:0000313" key="3">
    <source>
        <dbReference type="EMBL" id="CAL1526422.1"/>
    </source>
</evidence>
<name>A0AAV2GYC1_LYMST</name>
<proteinExistence type="predicted"/>
<feature type="region of interest" description="Disordered" evidence="2">
    <location>
        <begin position="223"/>
        <end position="249"/>
    </location>
</feature>
<feature type="region of interest" description="Disordered" evidence="2">
    <location>
        <begin position="1"/>
        <end position="35"/>
    </location>
</feature>
<feature type="region of interest" description="Disordered" evidence="2">
    <location>
        <begin position="332"/>
        <end position="359"/>
    </location>
</feature>
<protein>
    <recommendedName>
        <fullName evidence="5">Lebercilin domain-containing protein</fullName>
    </recommendedName>
</protein>
<dbReference type="AlphaFoldDB" id="A0AAV2GYC1"/>
<keyword evidence="4" id="KW-1185">Reference proteome</keyword>
<feature type="region of interest" description="Disordered" evidence="2">
    <location>
        <begin position="385"/>
        <end position="464"/>
    </location>
</feature>
<evidence type="ECO:0000256" key="1">
    <source>
        <dbReference type="SAM" id="Coils"/>
    </source>
</evidence>
<dbReference type="Proteomes" id="UP001497497">
    <property type="component" value="Unassembled WGS sequence"/>
</dbReference>
<keyword evidence="1" id="KW-0175">Coiled coil</keyword>
<feature type="compositionally biased region" description="Polar residues" evidence="2">
    <location>
        <begin position="237"/>
        <end position="246"/>
    </location>
</feature>
<gene>
    <name evidence="3" type="ORF">GSLYS_00000599001</name>
</gene>
<feature type="coiled-coil region" evidence="1">
    <location>
        <begin position="254"/>
        <end position="288"/>
    </location>
</feature>
<feature type="compositionally biased region" description="Basic and acidic residues" evidence="2">
    <location>
        <begin position="14"/>
        <end position="27"/>
    </location>
</feature>